<evidence type="ECO:0000256" key="1">
    <source>
        <dbReference type="ARBA" id="ARBA00005384"/>
    </source>
</evidence>
<dbReference type="InterPro" id="IPR015421">
    <property type="entry name" value="PyrdxlP-dep_Trfase_major"/>
</dbReference>
<keyword evidence="4" id="KW-0238">DNA-binding</keyword>
<gene>
    <name evidence="7" type="ORF">GCM10023095_19280</name>
</gene>
<keyword evidence="7" id="KW-0808">Transferase</keyword>
<dbReference type="SMART" id="SM00345">
    <property type="entry name" value="HTH_GNTR"/>
    <property type="match status" value="1"/>
</dbReference>
<keyword evidence="2" id="KW-0663">Pyridoxal phosphate</keyword>
<keyword evidence="5" id="KW-0804">Transcription</keyword>
<feature type="domain" description="HTH gntR-type" evidence="6">
    <location>
        <begin position="12"/>
        <end position="80"/>
    </location>
</feature>
<dbReference type="InterPro" id="IPR036390">
    <property type="entry name" value="WH_DNA-bd_sf"/>
</dbReference>
<dbReference type="Pfam" id="PF00392">
    <property type="entry name" value="GntR"/>
    <property type="match status" value="1"/>
</dbReference>
<evidence type="ECO:0000313" key="8">
    <source>
        <dbReference type="Proteomes" id="UP001501321"/>
    </source>
</evidence>
<evidence type="ECO:0000256" key="4">
    <source>
        <dbReference type="ARBA" id="ARBA00023125"/>
    </source>
</evidence>
<keyword evidence="3" id="KW-0805">Transcription regulation</keyword>
<dbReference type="InterPro" id="IPR051446">
    <property type="entry name" value="HTH_trans_reg/aminotransferase"/>
</dbReference>
<dbReference type="InterPro" id="IPR004839">
    <property type="entry name" value="Aminotransferase_I/II_large"/>
</dbReference>
<comment type="caution">
    <text evidence="7">The sequence shown here is derived from an EMBL/GenBank/DDBJ whole genome shotgun (WGS) entry which is preliminary data.</text>
</comment>
<comment type="similarity">
    <text evidence="1">In the C-terminal section; belongs to the class-I pyridoxal-phosphate-dependent aminotransferase family.</text>
</comment>
<dbReference type="PROSITE" id="PS50949">
    <property type="entry name" value="HTH_GNTR"/>
    <property type="match status" value="1"/>
</dbReference>
<dbReference type="CDD" id="cd07377">
    <property type="entry name" value="WHTH_GntR"/>
    <property type="match status" value="1"/>
</dbReference>
<evidence type="ECO:0000313" key="7">
    <source>
        <dbReference type="EMBL" id="GAA4499336.1"/>
    </source>
</evidence>
<proteinExistence type="inferred from homology"/>
<dbReference type="PANTHER" id="PTHR46577:SF1">
    <property type="entry name" value="HTH-TYPE TRANSCRIPTIONAL REGULATORY PROTEIN GABR"/>
    <property type="match status" value="1"/>
</dbReference>
<dbReference type="SUPFAM" id="SSF53383">
    <property type="entry name" value="PLP-dependent transferases"/>
    <property type="match status" value="1"/>
</dbReference>
<dbReference type="EMBL" id="BAABFC010000012">
    <property type="protein sequence ID" value="GAA4499336.1"/>
    <property type="molecule type" value="Genomic_DNA"/>
</dbReference>
<accession>A0ABP8Q8Y4</accession>
<dbReference type="SUPFAM" id="SSF46785">
    <property type="entry name" value="Winged helix' DNA-binding domain"/>
    <property type="match status" value="1"/>
</dbReference>
<name>A0ABP8Q8Y4_9GAMM</name>
<evidence type="ECO:0000259" key="6">
    <source>
        <dbReference type="PROSITE" id="PS50949"/>
    </source>
</evidence>
<dbReference type="PANTHER" id="PTHR46577">
    <property type="entry name" value="HTH-TYPE TRANSCRIPTIONAL REGULATORY PROTEIN GABR"/>
    <property type="match status" value="1"/>
</dbReference>
<evidence type="ECO:0000256" key="5">
    <source>
        <dbReference type="ARBA" id="ARBA00023163"/>
    </source>
</evidence>
<organism evidence="7 8">
    <name type="scientific">Pseudaeromonas paramecii</name>
    <dbReference type="NCBI Taxonomy" id="2138166"/>
    <lineage>
        <taxon>Bacteria</taxon>
        <taxon>Pseudomonadati</taxon>
        <taxon>Pseudomonadota</taxon>
        <taxon>Gammaproteobacteria</taxon>
        <taxon>Aeromonadales</taxon>
        <taxon>Aeromonadaceae</taxon>
        <taxon>Pseudaeromonas</taxon>
    </lineage>
</organism>
<dbReference type="Proteomes" id="UP001501321">
    <property type="component" value="Unassembled WGS sequence"/>
</dbReference>
<dbReference type="InterPro" id="IPR015424">
    <property type="entry name" value="PyrdxlP-dep_Trfase"/>
</dbReference>
<evidence type="ECO:0000256" key="2">
    <source>
        <dbReference type="ARBA" id="ARBA00022898"/>
    </source>
</evidence>
<dbReference type="Gene3D" id="3.40.640.10">
    <property type="entry name" value="Type I PLP-dependent aspartate aminotransferase-like (Major domain)"/>
    <property type="match status" value="1"/>
</dbReference>
<keyword evidence="8" id="KW-1185">Reference proteome</keyword>
<dbReference type="InterPro" id="IPR000524">
    <property type="entry name" value="Tscrpt_reg_HTH_GntR"/>
</dbReference>
<protein>
    <submittedName>
        <fullName evidence="7">PLP-dependent aminotransferase family protein</fullName>
    </submittedName>
</protein>
<keyword evidence="7" id="KW-0032">Aminotransferase</keyword>
<dbReference type="GO" id="GO:0008483">
    <property type="term" value="F:transaminase activity"/>
    <property type="evidence" value="ECO:0007669"/>
    <property type="project" value="UniProtKB-KW"/>
</dbReference>
<dbReference type="CDD" id="cd00609">
    <property type="entry name" value="AAT_like"/>
    <property type="match status" value="1"/>
</dbReference>
<dbReference type="Pfam" id="PF00155">
    <property type="entry name" value="Aminotran_1_2"/>
    <property type="match status" value="1"/>
</dbReference>
<dbReference type="InterPro" id="IPR036388">
    <property type="entry name" value="WH-like_DNA-bd_sf"/>
</dbReference>
<dbReference type="Gene3D" id="1.10.10.10">
    <property type="entry name" value="Winged helix-like DNA-binding domain superfamily/Winged helix DNA-binding domain"/>
    <property type="match status" value="1"/>
</dbReference>
<sequence length="461" mass="50207">MTIWTPQLSGQGPLYRQLAEAIAQAIESGELAAEQRLPTHRALADQLGVTVGTITRAYALAEQQGWLQARVGAGTYVRRPLGHASQAWHLQAPDPHKVEMWQNLPIPQERHGPLQRALVELAQEPQRLSQLMDYGEAQSPAPLRQVLADWLASQGILLDAEGIFFTYGVQSGQLLSLMALGLAGGNLLCEGMTYPGLKNLAAVLNIQLKGLALDEEGLLPDALEHACRQGQYRALYLVPTLQNPTTATMSLARRQAIIAICRQYRVLVIEDDVHGLLPPERPPSLAELAPEQVIYLGSLSKGISAGLRLGYAQVPASLRGAFAQAVRASSWMISPLLVELACGWLQQGDAAQLLQRQRDLLAQRTRLLQLRLGDKGIRHQAGSMHAWLPLPPHWRAEAFVQAAREMGVVVAGAEAFAAGHFAVPQGVRLSISQPLDNPSLERGLTLLRQLLERQPGNPALL</sequence>
<evidence type="ECO:0000256" key="3">
    <source>
        <dbReference type="ARBA" id="ARBA00023015"/>
    </source>
</evidence>
<dbReference type="RefSeq" id="WP_345012459.1">
    <property type="nucleotide sequence ID" value="NZ_BAABFC010000012.1"/>
</dbReference>
<reference evidence="8" key="1">
    <citation type="journal article" date="2019" name="Int. J. Syst. Evol. Microbiol.">
        <title>The Global Catalogue of Microorganisms (GCM) 10K type strain sequencing project: providing services to taxonomists for standard genome sequencing and annotation.</title>
        <authorList>
            <consortium name="The Broad Institute Genomics Platform"/>
            <consortium name="The Broad Institute Genome Sequencing Center for Infectious Disease"/>
            <person name="Wu L."/>
            <person name="Ma J."/>
        </authorList>
    </citation>
    <scope>NUCLEOTIDE SEQUENCE [LARGE SCALE GENOMIC DNA]</scope>
    <source>
        <strain evidence="8">JCM 32226</strain>
    </source>
</reference>